<accession>A0A1Y1IP14</accession>
<evidence type="ECO:0000313" key="2">
    <source>
        <dbReference type="EMBL" id="GAQ92645.1"/>
    </source>
</evidence>
<evidence type="ECO:0000256" key="1">
    <source>
        <dbReference type="SAM" id="Coils"/>
    </source>
</evidence>
<proteinExistence type="predicted"/>
<dbReference type="EMBL" id="DF238032">
    <property type="protein sequence ID" value="GAQ92645.1"/>
    <property type="molecule type" value="Genomic_DNA"/>
</dbReference>
<name>A0A1Y1IP14_KLENI</name>
<feature type="coiled-coil region" evidence="1">
    <location>
        <begin position="29"/>
        <end position="70"/>
    </location>
</feature>
<keyword evidence="3" id="KW-1185">Reference proteome</keyword>
<evidence type="ECO:0000313" key="3">
    <source>
        <dbReference type="Proteomes" id="UP000054558"/>
    </source>
</evidence>
<sequence length="153" mass="16760">MHAEEKAIISPPQWHRINQAGGSWNCPRCEALSTELKSLREEIGALTRRVQFLEEVNEAKDRELRDQVRQLCAMGDPVAGVGLMQEGTAALFQDGRVKTDGSSTQDLDVPAWNVMDIPDYNLLPAILTGLKGTFGSPPLRTSGQALGQMFQAP</sequence>
<gene>
    <name evidence="2" type="ORF">KFL_010830020</name>
</gene>
<dbReference type="Proteomes" id="UP000054558">
    <property type="component" value="Unassembled WGS sequence"/>
</dbReference>
<organism evidence="2 3">
    <name type="scientific">Klebsormidium nitens</name>
    <name type="common">Green alga</name>
    <name type="synonym">Ulothrix nitens</name>
    <dbReference type="NCBI Taxonomy" id="105231"/>
    <lineage>
        <taxon>Eukaryota</taxon>
        <taxon>Viridiplantae</taxon>
        <taxon>Streptophyta</taxon>
        <taxon>Klebsormidiophyceae</taxon>
        <taxon>Klebsormidiales</taxon>
        <taxon>Klebsormidiaceae</taxon>
        <taxon>Klebsormidium</taxon>
    </lineage>
</organism>
<keyword evidence="1" id="KW-0175">Coiled coil</keyword>
<dbReference type="AlphaFoldDB" id="A0A1Y1IP14"/>
<reference evidence="2 3" key="1">
    <citation type="journal article" date="2014" name="Nat. Commun.">
        <title>Klebsormidium flaccidum genome reveals primary factors for plant terrestrial adaptation.</title>
        <authorList>
            <person name="Hori K."/>
            <person name="Maruyama F."/>
            <person name="Fujisawa T."/>
            <person name="Togashi T."/>
            <person name="Yamamoto N."/>
            <person name="Seo M."/>
            <person name="Sato S."/>
            <person name="Yamada T."/>
            <person name="Mori H."/>
            <person name="Tajima N."/>
            <person name="Moriyama T."/>
            <person name="Ikeuchi M."/>
            <person name="Watanabe M."/>
            <person name="Wada H."/>
            <person name="Kobayashi K."/>
            <person name="Saito M."/>
            <person name="Masuda T."/>
            <person name="Sasaki-Sekimoto Y."/>
            <person name="Mashiguchi K."/>
            <person name="Awai K."/>
            <person name="Shimojima M."/>
            <person name="Masuda S."/>
            <person name="Iwai M."/>
            <person name="Nobusawa T."/>
            <person name="Narise T."/>
            <person name="Kondo S."/>
            <person name="Saito H."/>
            <person name="Sato R."/>
            <person name="Murakawa M."/>
            <person name="Ihara Y."/>
            <person name="Oshima-Yamada Y."/>
            <person name="Ohtaka K."/>
            <person name="Satoh M."/>
            <person name="Sonobe K."/>
            <person name="Ishii M."/>
            <person name="Ohtani R."/>
            <person name="Kanamori-Sato M."/>
            <person name="Honoki R."/>
            <person name="Miyazaki D."/>
            <person name="Mochizuki H."/>
            <person name="Umetsu J."/>
            <person name="Higashi K."/>
            <person name="Shibata D."/>
            <person name="Kamiya Y."/>
            <person name="Sato N."/>
            <person name="Nakamura Y."/>
            <person name="Tabata S."/>
            <person name="Ida S."/>
            <person name="Kurokawa K."/>
            <person name="Ohta H."/>
        </authorList>
    </citation>
    <scope>NUCLEOTIDE SEQUENCE [LARGE SCALE GENOMIC DNA]</scope>
    <source>
        <strain evidence="2 3">NIES-2285</strain>
    </source>
</reference>
<protein>
    <submittedName>
        <fullName evidence="2">Uncharacterized protein</fullName>
    </submittedName>
</protein>